<dbReference type="HAMAP" id="MF_00676">
    <property type="entry name" value="UPF0260"/>
    <property type="match status" value="1"/>
</dbReference>
<dbReference type="AlphaFoldDB" id="A0A6B0XWF4"/>
<evidence type="ECO:0000256" key="1">
    <source>
        <dbReference type="HAMAP-Rule" id="MF_00676"/>
    </source>
</evidence>
<organism evidence="2">
    <name type="scientific">Boseongicola sp. SB0664_bin_43</name>
    <dbReference type="NCBI Taxonomy" id="2604844"/>
    <lineage>
        <taxon>Bacteria</taxon>
        <taxon>Pseudomonadati</taxon>
        <taxon>Pseudomonadota</taxon>
        <taxon>Alphaproteobacteria</taxon>
        <taxon>Rhodobacterales</taxon>
        <taxon>Paracoccaceae</taxon>
        <taxon>Boseongicola</taxon>
    </lineage>
</organism>
<proteinExistence type="inferred from homology"/>
<dbReference type="Pfam" id="PF03692">
    <property type="entry name" value="CxxCxxCC"/>
    <property type="match status" value="1"/>
</dbReference>
<sequence length="184" mass="20905">MTVQEHAPCLLAQVNESPHALSRFEAVVSAPDPIDREGLRDRFWEHVPLEGLSQKEWEAICDGCGRCCLNKLEDADTGEIAYTRIACRLLDDESCRCSQYDIRKQLVPDCVVLTPSNISEVAHWMPRTCAYRLIWEGRPLYDWHPLISGTPDTVREAGVSVNGWTVPEWEVGTEDWEDHIINDA</sequence>
<dbReference type="EMBL" id="VXRY01000100">
    <property type="protein sequence ID" value="MXY32991.1"/>
    <property type="molecule type" value="Genomic_DNA"/>
</dbReference>
<dbReference type="InterPro" id="IPR008228">
    <property type="entry name" value="UCP006173"/>
</dbReference>
<evidence type="ECO:0000313" key="2">
    <source>
        <dbReference type="EMBL" id="MXY32991.1"/>
    </source>
</evidence>
<dbReference type="NCBIfam" id="NF003507">
    <property type="entry name" value="PRK05170.2-5"/>
    <property type="match status" value="1"/>
</dbReference>
<gene>
    <name evidence="2" type="ORF">F4Y60_02660</name>
</gene>
<dbReference type="PANTHER" id="PTHR37421:SF1">
    <property type="entry name" value="UPF0260 PROTEIN YCGN"/>
    <property type="match status" value="1"/>
</dbReference>
<comment type="caution">
    <text evidence="2">The sequence shown here is derived from an EMBL/GenBank/DDBJ whole genome shotgun (WGS) entry which is preliminary data.</text>
</comment>
<dbReference type="NCBIfam" id="NF003501">
    <property type="entry name" value="PRK05170.1-5"/>
    <property type="match status" value="1"/>
</dbReference>
<name>A0A6B0XWF4_9RHOB</name>
<accession>A0A6B0XWF4</accession>
<comment type="similarity">
    <text evidence="1">Belongs to the UPF0260 family.</text>
</comment>
<dbReference type="InterPro" id="IPR005358">
    <property type="entry name" value="Puta_zinc/iron-chelating_dom"/>
</dbReference>
<dbReference type="PANTHER" id="PTHR37421">
    <property type="entry name" value="UPF0260 PROTEIN YCGN"/>
    <property type="match status" value="1"/>
</dbReference>
<protein>
    <recommendedName>
        <fullName evidence="1">UPF0260 protein F4Y60_02660</fullName>
    </recommendedName>
</protein>
<reference evidence="2" key="1">
    <citation type="submission" date="2019-09" db="EMBL/GenBank/DDBJ databases">
        <title>Characterisation of the sponge microbiome using genome-centric metagenomics.</title>
        <authorList>
            <person name="Engelberts J.P."/>
            <person name="Robbins S.J."/>
            <person name="De Goeij J.M."/>
            <person name="Aranda M."/>
            <person name="Bell S.C."/>
            <person name="Webster N.S."/>
        </authorList>
    </citation>
    <scope>NUCLEOTIDE SEQUENCE</scope>
    <source>
        <strain evidence="2">SB0664_bin_43</strain>
    </source>
</reference>